<accession>A0A085MKE5</accession>
<feature type="non-terminal residue" evidence="1">
    <location>
        <position position="93"/>
    </location>
</feature>
<dbReference type="AlphaFoldDB" id="A0A085MKE5"/>
<evidence type="ECO:0000313" key="3">
    <source>
        <dbReference type="Proteomes" id="UP000030764"/>
    </source>
</evidence>
<proteinExistence type="predicted"/>
<keyword evidence="3" id="KW-1185">Reference proteome</keyword>
<dbReference type="EMBL" id="KL363187">
    <property type="protein sequence ID" value="KFD57691.1"/>
    <property type="molecule type" value="Genomic_DNA"/>
</dbReference>
<dbReference type="Proteomes" id="UP000030758">
    <property type="component" value="Unassembled WGS sequence"/>
</dbReference>
<sequence>MCCASYLPHLIEPPLAKPQKLQQLPLLVAMAPLTGTTVPQSASVPETGLLCFQRACSKMVWKVNNRQRGVTIQSTLDKLSWKPNGDKCHLQFA</sequence>
<evidence type="ECO:0000313" key="2">
    <source>
        <dbReference type="EMBL" id="KFD72224.1"/>
    </source>
</evidence>
<name>A0A085MKE5_9BILA</name>
<organism evidence="1 3">
    <name type="scientific">Trichuris suis</name>
    <name type="common">pig whipworm</name>
    <dbReference type="NCBI Taxonomy" id="68888"/>
    <lineage>
        <taxon>Eukaryota</taxon>
        <taxon>Metazoa</taxon>
        <taxon>Ecdysozoa</taxon>
        <taxon>Nematoda</taxon>
        <taxon>Enoplea</taxon>
        <taxon>Dorylaimia</taxon>
        <taxon>Trichinellida</taxon>
        <taxon>Trichuridae</taxon>
        <taxon>Trichuris</taxon>
    </lineage>
</organism>
<dbReference type="Proteomes" id="UP000030764">
    <property type="component" value="Unassembled WGS sequence"/>
</dbReference>
<evidence type="ECO:0000313" key="1">
    <source>
        <dbReference type="EMBL" id="KFD57691.1"/>
    </source>
</evidence>
<reference evidence="1 3" key="1">
    <citation type="journal article" date="2014" name="Nat. Genet.">
        <title>Genome and transcriptome of the porcine whipworm Trichuris suis.</title>
        <authorList>
            <person name="Jex A.R."/>
            <person name="Nejsum P."/>
            <person name="Schwarz E.M."/>
            <person name="Hu L."/>
            <person name="Young N.D."/>
            <person name="Hall R.S."/>
            <person name="Korhonen P.K."/>
            <person name="Liao S."/>
            <person name="Thamsborg S."/>
            <person name="Xia J."/>
            <person name="Xu P."/>
            <person name="Wang S."/>
            <person name="Scheerlinck J.P."/>
            <person name="Hofmann A."/>
            <person name="Sternberg P.W."/>
            <person name="Wang J."/>
            <person name="Gasser R.B."/>
        </authorList>
    </citation>
    <scope>NUCLEOTIDE SEQUENCE [LARGE SCALE GENOMIC DNA]</scope>
    <source>
        <strain evidence="2">DCEP-RM93F</strain>
        <strain evidence="1">DCEP-RM93M</strain>
    </source>
</reference>
<protein>
    <submittedName>
        <fullName evidence="1">Uncharacterized protein</fullName>
    </submittedName>
</protein>
<dbReference type="EMBL" id="KL367478">
    <property type="protein sequence ID" value="KFD72224.1"/>
    <property type="molecule type" value="Genomic_DNA"/>
</dbReference>
<gene>
    <name evidence="1" type="ORF">M513_01361</name>
    <name evidence="2" type="ORF">M514_01361</name>
</gene>